<proteinExistence type="inferred from homology"/>
<dbReference type="SUPFAM" id="SSF52540">
    <property type="entry name" value="P-loop containing nucleoside triphosphate hydrolases"/>
    <property type="match status" value="1"/>
</dbReference>
<dbReference type="AlphaFoldDB" id="A0A6P8BTH0"/>
<dbReference type="OrthoDB" id="664960at2759"/>
<feature type="domain" description="AAA+ ATPase" evidence="8">
    <location>
        <begin position="398"/>
        <end position="567"/>
    </location>
</feature>
<dbReference type="Gene3D" id="1.10.8.430">
    <property type="entry name" value="Helical domain of apoptotic protease-activating factors"/>
    <property type="match status" value="1"/>
</dbReference>
<dbReference type="InterPro" id="IPR042197">
    <property type="entry name" value="Apaf_helical"/>
</dbReference>
<dbReference type="PRINTS" id="PR00364">
    <property type="entry name" value="DISEASERSIST"/>
</dbReference>
<keyword evidence="6" id="KW-0067">ATP-binding</keyword>
<feature type="compositionally biased region" description="Basic and acidic residues" evidence="7">
    <location>
        <begin position="462"/>
        <end position="493"/>
    </location>
</feature>
<reference evidence="9" key="1">
    <citation type="journal article" date="2020" name="Plant Biotechnol. J.">
        <title>The pomegranate (Punica granatum L.) draft genome dissects genetic divergence between soft- and hard-seeded cultivars.</title>
        <authorList>
            <person name="Luo X."/>
            <person name="Li H."/>
            <person name="Wu Z."/>
            <person name="Yao W."/>
            <person name="Zhao P."/>
            <person name="Cao D."/>
            <person name="Yu H."/>
            <person name="Li K."/>
            <person name="Poudel K."/>
            <person name="Zhao D."/>
            <person name="Zhang F."/>
            <person name="Xia X."/>
            <person name="Chen L."/>
            <person name="Wang Q."/>
            <person name="Jing D."/>
            <person name="Cao S."/>
        </authorList>
    </citation>
    <scope>NUCLEOTIDE SEQUENCE [LARGE SCALE GENOMIC DNA]</scope>
    <source>
        <strain evidence="9">cv. Tunisia</strain>
    </source>
</reference>
<dbReference type="InterPro" id="IPR050905">
    <property type="entry name" value="Plant_NBS-LRR"/>
</dbReference>
<dbReference type="InterPro" id="IPR057135">
    <property type="entry name" value="At4g27190-like_LRR"/>
</dbReference>
<gene>
    <name evidence="10" type="primary">LOC116188863</name>
</gene>
<keyword evidence="9" id="KW-1185">Reference proteome</keyword>
<sequence>MAEMFNAAVGAGLTCWDRTANYRRYIKSLGDNLTSLESKMAELRWVYDEVNRLVSTAEEGERWIRRPITDGWLQRVETHRKEAKEILVKGKEMMGMTCLCGLCFSNCRARYRQSKLANEKRAEIEKTLGQGGNFKVKEDVAYEPADLILKRSIEALRHKTSELYDVFQTVKQRVKQEEDKRLVPTPEVGGWLERAQLLLEKEVRKILDQWTHEMEKGFHGVGGDSRSQSQRNSASYYQLSKHVEEKRATVEEELRKASSFTVFTYEPANLILMRSLEALRRKTSELHDVFETVKQQVKLEEGKHLKIPAGGRDDPVRNTVPFNWFSNLFINRNSTSYYELSKHAEEKRATVEEELRKASSFSVFTYKPDDPLMKIPLEPPVGLDSSFEEVWKWVQDESVRRIGIYGMGGVGKTTLLKKIHNEILGMKDKYDVVAWIVVSQPTCSKIQEIIWEKLHLSKSEWDSKSESDRSTEGKNKESDRSTENKESHRSTEGKKKKNRIQDTEQIAERSFLLFLDDVWEVIDLLNLGIPSHDHQHKSKIIFTTRSENVCGQMQAERKKKIDCLPPDKALELFREKVGEDTWHAHVEIPKLAKSLVKECAYLPLALIIIGAAMASRKHHDDWRRAIKYFKGQHLKNYQSHFEFAEKVLRVLEFSYDALPNETHKRCFLYCSIFPEDRAYHMDELIDLWVGEGFLNECESLREARDCGIDIIRYLVRVCLLEEVGMSSFKMHDVVRDMALWVASEHGEKKYKILCQEKRRYFEPTEFMKWADAERISFWGVDGRMENFRVYFTTFSSLSTLIIRHSRVDLFPNGLFSSMPSLRVLDLSFNEPLEKLPIDIGVLVNLRYLDLRRTPIRRQPVLLKNLTRLEFLLIDRGCPVPKGLILSLTSLRVFSWESENLIKGKRNDGEELNVIEELDGMNQIEDVCLQLFFAADVQKLLANCPHLQRCLRELEIRSVIIQKLSLRRMEHLRYLGLLDCTIGEISMVEGDPYGCGGETGRGDGSECPHPLPSCYPEPTSTSTSSCPESQGCFSSLERLTISSCSKLTDVTILIYHAPILTSLKIDNCPSIRELISGDIEDSHVEKILSSLIELVLKDLPKLESICSRALPFPSLKSYDVRNCPNLKKGGAPARPMR</sequence>
<evidence type="ECO:0000256" key="4">
    <source>
        <dbReference type="ARBA" id="ARBA00022741"/>
    </source>
</evidence>
<evidence type="ECO:0000256" key="1">
    <source>
        <dbReference type="ARBA" id="ARBA00008894"/>
    </source>
</evidence>
<keyword evidence="3" id="KW-0677">Repeat</keyword>
<name>A0A6P8BTH0_PUNGR</name>
<dbReference type="PANTHER" id="PTHR33463:SF183">
    <property type="entry name" value="NB-ARC DOMAIN DISEASE RESISTANCE PROTEIN"/>
    <property type="match status" value="1"/>
</dbReference>
<dbReference type="SMART" id="SM00382">
    <property type="entry name" value="AAA"/>
    <property type="match status" value="1"/>
</dbReference>
<comment type="similarity">
    <text evidence="1">Belongs to the disease resistance NB-LRR family.</text>
</comment>
<dbReference type="PANTHER" id="PTHR33463">
    <property type="entry name" value="NB-ARC DOMAIN-CONTAINING PROTEIN-RELATED"/>
    <property type="match status" value="1"/>
</dbReference>
<dbReference type="InterPro" id="IPR001611">
    <property type="entry name" value="Leu-rich_rpt"/>
</dbReference>
<dbReference type="InterPro" id="IPR036388">
    <property type="entry name" value="WH-like_DNA-bd_sf"/>
</dbReference>
<organism evidence="9 10">
    <name type="scientific">Punica granatum</name>
    <name type="common">Pomegranate</name>
    <dbReference type="NCBI Taxonomy" id="22663"/>
    <lineage>
        <taxon>Eukaryota</taxon>
        <taxon>Viridiplantae</taxon>
        <taxon>Streptophyta</taxon>
        <taxon>Embryophyta</taxon>
        <taxon>Tracheophyta</taxon>
        <taxon>Spermatophyta</taxon>
        <taxon>Magnoliopsida</taxon>
        <taxon>eudicotyledons</taxon>
        <taxon>Gunneridae</taxon>
        <taxon>Pentapetalae</taxon>
        <taxon>rosids</taxon>
        <taxon>malvids</taxon>
        <taxon>Myrtales</taxon>
        <taxon>Lythraceae</taxon>
        <taxon>Punica</taxon>
    </lineage>
</organism>
<evidence type="ECO:0000313" key="9">
    <source>
        <dbReference type="Proteomes" id="UP000515151"/>
    </source>
</evidence>
<feature type="region of interest" description="Disordered" evidence="7">
    <location>
        <begin position="462"/>
        <end position="501"/>
    </location>
</feature>
<keyword evidence="2" id="KW-0433">Leucine-rich repeat</keyword>
<dbReference type="Pfam" id="PF23559">
    <property type="entry name" value="WHD_DRP"/>
    <property type="match status" value="1"/>
</dbReference>
<evidence type="ECO:0000256" key="7">
    <source>
        <dbReference type="SAM" id="MobiDB-lite"/>
    </source>
</evidence>
<keyword evidence="5" id="KW-0611">Plant defense</keyword>
<protein>
    <submittedName>
        <fullName evidence="10">Probable disease resistance protein At1g61180</fullName>
    </submittedName>
</protein>
<reference evidence="10" key="2">
    <citation type="submission" date="2025-08" db="UniProtKB">
        <authorList>
            <consortium name="RefSeq"/>
        </authorList>
    </citation>
    <scope>IDENTIFICATION</scope>
    <source>
        <tissue evidence="10">Leaf</tissue>
    </source>
</reference>
<dbReference type="GeneID" id="116188863"/>
<dbReference type="Proteomes" id="UP000515151">
    <property type="component" value="Chromosome 8"/>
</dbReference>
<dbReference type="InterPro" id="IPR032675">
    <property type="entry name" value="LRR_dom_sf"/>
</dbReference>
<accession>A0A6P8BTH0</accession>
<evidence type="ECO:0000259" key="8">
    <source>
        <dbReference type="SMART" id="SM00382"/>
    </source>
</evidence>
<dbReference type="Gene3D" id="1.10.10.10">
    <property type="entry name" value="Winged helix-like DNA-binding domain superfamily/Winged helix DNA-binding domain"/>
    <property type="match status" value="1"/>
</dbReference>
<dbReference type="InterPro" id="IPR027417">
    <property type="entry name" value="P-loop_NTPase"/>
</dbReference>
<dbReference type="FunFam" id="1.10.10.10:FF:000322">
    <property type="entry name" value="Probable disease resistance protein At1g63360"/>
    <property type="match status" value="1"/>
</dbReference>
<dbReference type="RefSeq" id="XP_031374182.1">
    <property type="nucleotide sequence ID" value="XM_031518322.1"/>
</dbReference>
<dbReference type="SUPFAM" id="SSF52058">
    <property type="entry name" value="L domain-like"/>
    <property type="match status" value="1"/>
</dbReference>
<evidence type="ECO:0000256" key="5">
    <source>
        <dbReference type="ARBA" id="ARBA00022821"/>
    </source>
</evidence>
<dbReference type="InterPro" id="IPR003593">
    <property type="entry name" value="AAA+_ATPase"/>
</dbReference>
<dbReference type="Pfam" id="PF00931">
    <property type="entry name" value="NB-ARC"/>
    <property type="match status" value="1"/>
</dbReference>
<keyword evidence="4" id="KW-0547">Nucleotide-binding</keyword>
<dbReference type="Gene3D" id="3.40.50.300">
    <property type="entry name" value="P-loop containing nucleotide triphosphate hydrolases"/>
    <property type="match status" value="1"/>
</dbReference>
<dbReference type="Pfam" id="PF13855">
    <property type="entry name" value="LRR_8"/>
    <property type="match status" value="1"/>
</dbReference>
<dbReference type="InterPro" id="IPR058922">
    <property type="entry name" value="WHD_DRP"/>
</dbReference>
<dbReference type="Gene3D" id="3.80.10.10">
    <property type="entry name" value="Ribonuclease Inhibitor"/>
    <property type="match status" value="1"/>
</dbReference>
<evidence type="ECO:0000313" key="10">
    <source>
        <dbReference type="RefSeq" id="XP_031374182.1"/>
    </source>
</evidence>
<dbReference type="GO" id="GO:0005524">
    <property type="term" value="F:ATP binding"/>
    <property type="evidence" value="ECO:0007669"/>
    <property type="project" value="UniProtKB-KW"/>
</dbReference>
<evidence type="ECO:0000256" key="2">
    <source>
        <dbReference type="ARBA" id="ARBA00022614"/>
    </source>
</evidence>
<evidence type="ECO:0000256" key="6">
    <source>
        <dbReference type="ARBA" id="ARBA00022840"/>
    </source>
</evidence>
<dbReference type="GO" id="GO:0043531">
    <property type="term" value="F:ADP binding"/>
    <property type="evidence" value="ECO:0007669"/>
    <property type="project" value="InterPro"/>
</dbReference>
<dbReference type="GO" id="GO:0006952">
    <property type="term" value="P:defense response"/>
    <property type="evidence" value="ECO:0007669"/>
    <property type="project" value="UniProtKB-KW"/>
</dbReference>
<dbReference type="Pfam" id="PF23247">
    <property type="entry name" value="LRR_RPS2"/>
    <property type="match status" value="1"/>
</dbReference>
<evidence type="ECO:0000256" key="3">
    <source>
        <dbReference type="ARBA" id="ARBA00022737"/>
    </source>
</evidence>
<dbReference type="InterPro" id="IPR002182">
    <property type="entry name" value="NB-ARC"/>
</dbReference>